<feature type="transmembrane region" description="Helical" evidence="8">
    <location>
        <begin position="290"/>
        <end position="313"/>
    </location>
</feature>
<evidence type="ECO:0000256" key="1">
    <source>
        <dbReference type="ARBA" id="ARBA00004141"/>
    </source>
</evidence>
<keyword evidence="6 8" id="KW-0472">Membrane</keyword>
<evidence type="ECO:0000256" key="5">
    <source>
        <dbReference type="ARBA" id="ARBA00022989"/>
    </source>
</evidence>
<keyword evidence="11" id="KW-1185">Reference proteome</keyword>
<feature type="transmembrane region" description="Helical" evidence="8">
    <location>
        <begin position="139"/>
        <end position="156"/>
    </location>
</feature>
<evidence type="ECO:0000256" key="3">
    <source>
        <dbReference type="ARBA" id="ARBA00022448"/>
    </source>
</evidence>
<dbReference type="EMBL" id="JBFTWV010000203">
    <property type="protein sequence ID" value="KAL2783932.1"/>
    <property type="molecule type" value="Genomic_DNA"/>
</dbReference>
<evidence type="ECO:0000256" key="6">
    <source>
        <dbReference type="ARBA" id="ARBA00023136"/>
    </source>
</evidence>
<dbReference type="PANTHER" id="PTHR48022">
    <property type="entry name" value="PLASTIDIC GLUCOSE TRANSPORTER 4"/>
    <property type="match status" value="1"/>
</dbReference>
<comment type="subcellular location">
    <subcellularLocation>
        <location evidence="1">Membrane</location>
        <topology evidence="1">Multi-pass membrane protein</topology>
    </subcellularLocation>
</comment>
<dbReference type="InterPro" id="IPR005829">
    <property type="entry name" value="Sugar_transporter_CS"/>
</dbReference>
<organism evidence="10 11">
    <name type="scientific">Aspergillus keveii</name>
    <dbReference type="NCBI Taxonomy" id="714993"/>
    <lineage>
        <taxon>Eukaryota</taxon>
        <taxon>Fungi</taxon>
        <taxon>Dikarya</taxon>
        <taxon>Ascomycota</taxon>
        <taxon>Pezizomycotina</taxon>
        <taxon>Eurotiomycetes</taxon>
        <taxon>Eurotiomycetidae</taxon>
        <taxon>Eurotiales</taxon>
        <taxon>Aspergillaceae</taxon>
        <taxon>Aspergillus</taxon>
        <taxon>Aspergillus subgen. Nidulantes</taxon>
    </lineage>
</organism>
<feature type="transmembrane region" description="Helical" evidence="8">
    <location>
        <begin position="358"/>
        <end position="381"/>
    </location>
</feature>
<dbReference type="PRINTS" id="PR00171">
    <property type="entry name" value="SUGRTRNSPORT"/>
</dbReference>
<feature type="domain" description="Major facilitator superfamily (MFS) profile" evidence="9">
    <location>
        <begin position="41"/>
        <end position="480"/>
    </location>
</feature>
<keyword evidence="3 7" id="KW-0813">Transport</keyword>
<feature type="transmembrane region" description="Helical" evidence="8">
    <location>
        <begin position="38"/>
        <end position="59"/>
    </location>
</feature>
<dbReference type="InterPro" id="IPR003663">
    <property type="entry name" value="Sugar/inositol_transpt"/>
</dbReference>
<gene>
    <name evidence="10" type="ORF">BJX66DRAFT_349002</name>
</gene>
<dbReference type="InterPro" id="IPR020846">
    <property type="entry name" value="MFS_dom"/>
</dbReference>
<keyword evidence="5 8" id="KW-1133">Transmembrane helix</keyword>
<name>A0ABR4FL03_9EURO</name>
<sequence length="514" mass="57418">MDESKVSDARTEALELDLTSVLPHSDRPWFRQPHLLKLNLLLAVPLLSGAALGFDASMMNGLQALDNWVTYFDHPSSSLLGLLNAISTIGATISCFYVSTLSDRFGRKPALFLGVVIMIGASIMQAACHNLTTFIVSRFFVGLGMSSAFIPAPVLITETAYPTHRGKMANLTFTIFYLGSIAASWTTFATYRALPDSTWSWRIPSLLQGFFPVIQLCGIYFVPESPRWLLAKGRAAEARVLLVRYHAGGDTTSLLVDHEMSEMATHIEQEQRHTALGVSSLWKTKADRRIFIIITFIGVFCNWAGNALVSYYLSLVLDSVGIKSSGTKTLINGILQVFNGLCSTLGALTSDKVGRRTLWIVGCCGMLATYIPWTVCSALNLKSGNKEAGYGVVALIFVFYFFYDISVSPMTFGYPAEILPYHNRQKGISWVVLLSNLSLMFNLFVNPIALEDIQWRYYIVYCVILACSVVFVYFRLPETANLSLEHISALFEGDFRPWRKMTRFNYPWQTKEKE</sequence>
<comment type="similarity">
    <text evidence="2 7">Belongs to the major facilitator superfamily. Sugar transporter (TC 2.A.1.1) family.</text>
</comment>
<dbReference type="InterPro" id="IPR036259">
    <property type="entry name" value="MFS_trans_sf"/>
</dbReference>
<evidence type="ECO:0000256" key="2">
    <source>
        <dbReference type="ARBA" id="ARBA00010992"/>
    </source>
</evidence>
<dbReference type="PROSITE" id="PS00216">
    <property type="entry name" value="SUGAR_TRANSPORT_1"/>
    <property type="match status" value="2"/>
</dbReference>
<dbReference type="SUPFAM" id="SSF103473">
    <property type="entry name" value="MFS general substrate transporter"/>
    <property type="match status" value="1"/>
</dbReference>
<proteinExistence type="inferred from homology"/>
<feature type="transmembrane region" description="Helical" evidence="8">
    <location>
        <begin position="79"/>
        <end position="98"/>
    </location>
</feature>
<evidence type="ECO:0000256" key="4">
    <source>
        <dbReference type="ARBA" id="ARBA00022692"/>
    </source>
</evidence>
<protein>
    <submittedName>
        <fullName evidence="10">General substrate transporter</fullName>
    </submittedName>
</protein>
<dbReference type="Gene3D" id="1.20.1250.20">
    <property type="entry name" value="MFS general substrate transporter like domains"/>
    <property type="match status" value="1"/>
</dbReference>
<keyword evidence="4 8" id="KW-0812">Transmembrane</keyword>
<dbReference type="InterPro" id="IPR050360">
    <property type="entry name" value="MFS_Sugar_Transporters"/>
</dbReference>
<dbReference type="InterPro" id="IPR005828">
    <property type="entry name" value="MFS_sugar_transport-like"/>
</dbReference>
<feature type="transmembrane region" description="Helical" evidence="8">
    <location>
        <begin position="457"/>
        <end position="476"/>
    </location>
</feature>
<dbReference type="PROSITE" id="PS50850">
    <property type="entry name" value="MFS"/>
    <property type="match status" value="1"/>
</dbReference>
<evidence type="ECO:0000256" key="8">
    <source>
        <dbReference type="SAM" id="Phobius"/>
    </source>
</evidence>
<feature type="transmembrane region" description="Helical" evidence="8">
    <location>
        <begin position="427"/>
        <end position="445"/>
    </location>
</feature>
<evidence type="ECO:0000313" key="11">
    <source>
        <dbReference type="Proteomes" id="UP001610563"/>
    </source>
</evidence>
<dbReference type="PANTHER" id="PTHR48022:SF64">
    <property type="entry name" value="MAJOR FACILITATOR SUPERFAMILY (MFS) PROFILE DOMAIN-CONTAINING PROTEIN"/>
    <property type="match status" value="1"/>
</dbReference>
<evidence type="ECO:0000259" key="9">
    <source>
        <dbReference type="PROSITE" id="PS50850"/>
    </source>
</evidence>
<feature type="transmembrane region" description="Helical" evidence="8">
    <location>
        <begin position="203"/>
        <end position="222"/>
    </location>
</feature>
<evidence type="ECO:0000313" key="10">
    <source>
        <dbReference type="EMBL" id="KAL2783932.1"/>
    </source>
</evidence>
<dbReference type="Proteomes" id="UP001610563">
    <property type="component" value="Unassembled WGS sequence"/>
</dbReference>
<reference evidence="10 11" key="1">
    <citation type="submission" date="2024-07" db="EMBL/GenBank/DDBJ databases">
        <title>Section-level genome sequencing and comparative genomics of Aspergillus sections Usti and Cavernicolus.</title>
        <authorList>
            <consortium name="Lawrence Berkeley National Laboratory"/>
            <person name="Nybo J.L."/>
            <person name="Vesth T.C."/>
            <person name="Theobald S."/>
            <person name="Frisvad J.C."/>
            <person name="Larsen T.O."/>
            <person name="Kjaerboelling I."/>
            <person name="Rothschild-Mancinelli K."/>
            <person name="Lyhne E.K."/>
            <person name="Kogle M.E."/>
            <person name="Barry K."/>
            <person name="Clum A."/>
            <person name="Na H."/>
            <person name="Ledsgaard L."/>
            <person name="Lin J."/>
            <person name="Lipzen A."/>
            <person name="Kuo A."/>
            <person name="Riley R."/>
            <person name="Mondo S."/>
            <person name="Labutti K."/>
            <person name="Haridas S."/>
            <person name="Pangalinan J."/>
            <person name="Salamov A.A."/>
            <person name="Simmons B.A."/>
            <person name="Magnuson J.K."/>
            <person name="Chen J."/>
            <person name="Drula E."/>
            <person name="Henrissat B."/>
            <person name="Wiebenga A."/>
            <person name="Lubbers R.J."/>
            <person name="Gomes A.C."/>
            <person name="Makela M.R."/>
            <person name="Stajich J."/>
            <person name="Grigoriev I.V."/>
            <person name="Mortensen U.H."/>
            <person name="De Vries R.P."/>
            <person name="Baker S.E."/>
            <person name="Andersen M.R."/>
        </authorList>
    </citation>
    <scope>NUCLEOTIDE SEQUENCE [LARGE SCALE GENOMIC DNA]</scope>
    <source>
        <strain evidence="10 11">CBS 209.92</strain>
    </source>
</reference>
<dbReference type="NCBIfam" id="TIGR00879">
    <property type="entry name" value="SP"/>
    <property type="match status" value="1"/>
</dbReference>
<accession>A0ABR4FL03</accession>
<feature type="transmembrane region" description="Helical" evidence="8">
    <location>
        <begin position="388"/>
        <end position="407"/>
    </location>
</feature>
<evidence type="ECO:0000256" key="7">
    <source>
        <dbReference type="RuleBase" id="RU003346"/>
    </source>
</evidence>
<feature type="transmembrane region" description="Helical" evidence="8">
    <location>
        <begin position="168"/>
        <end position="191"/>
    </location>
</feature>
<comment type="caution">
    <text evidence="10">The sequence shown here is derived from an EMBL/GenBank/DDBJ whole genome shotgun (WGS) entry which is preliminary data.</text>
</comment>
<feature type="transmembrane region" description="Helical" evidence="8">
    <location>
        <begin position="110"/>
        <end position="127"/>
    </location>
</feature>
<dbReference type="Pfam" id="PF00083">
    <property type="entry name" value="Sugar_tr"/>
    <property type="match status" value="1"/>
</dbReference>